<comment type="caution">
    <text evidence="2">The sequence shown here is derived from an EMBL/GenBank/DDBJ whole genome shotgun (WGS) entry which is preliminary data.</text>
</comment>
<gene>
    <name evidence="2" type="ORF">PUN28_001962</name>
</gene>
<protein>
    <submittedName>
        <fullName evidence="2">Uncharacterized protein</fullName>
    </submittedName>
</protein>
<dbReference type="AlphaFoldDB" id="A0AAW2GRW3"/>
<dbReference type="Proteomes" id="UP001430953">
    <property type="component" value="Unassembled WGS sequence"/>
</dbReference>
<organism evidence="2 3">
    <name type="scientific">Cardiocondyla obscurior</name>
    <dbReference type="NCBI Taxonomy" id="286306"/>
    <lineage>
        <taxon>Eukaryota</taxon>
        <taxon>Metazoa</taxon>
        <taxon>Ecdysozoa</taxon>
        <taxon>Arthropoda</taxon>
        <taxon>Hexapoda</taxon>
        <taxon>Insecta</taxon>
        <taxon>Pterygota</taxon>
        <taxon>Neoptera</taxon>
        <taxon>Endopterygota</taxon>
        <taxon>Hymenoptera</taxon>
        <taxon>Apocrita</taxon>
        <taxon>Aculeata</taxon>
        <taxon>Formicoidea</taxon>
        <taxon>Formicidae</taxon>
        <taxon>Myrmicinae</taxon>
        <taxon>Cardiocondyla</taxon>
    </lineage>
</organism>
<evidence type="ECO:0000313" key="3">
    <source>
        <dbReference type="Proteomes" id="UP001430953"/>
    </source>
</evidence>
<name>A0AAW2GRW3_9HYME</name>
<feature type="compositionally biased region" description="Basic and acidic residues" evidence="1">
    <location>
        <begin position="1"/>
        <end position="12"/>
    </location>
</feature>
<proteinExistence type="predicted"/>
<sequence>MSQSKRREDRTGNRRGFTRFSFGEFKKKKKKNGACGQRSESRDALETQEIKTEIVELAKIWMKKIARTRISKRFSPRTSRLPASEWRPRRRRTRQSSASLKQELSETYLLKDA</sequence>
<evidence type="ECO:0000256" key="1">
    <source>
        <dbReference type="SAM" id="MobiDB-lite"/>
    </source>
</evidence>
<dbReference type="EMBL" id="JADYXP020000002">
    <property type="protein sequence ID" value="KAL0130031.1"/>
    <property type="molecule type" value="Genomic_DNA"/>
</dbReference>
<keyword evidence="3" id="KW-1185">Reference proteome</keyword>
<feature type="region of interest" description="Disordered" evidence="1">
    <location>
        <begin position="71"/>
        <end position="113"/>
    </location>
</feature>
<accession>A0AAW2GRW3</accession>
<feature type="region of interest" description="Disordered" evidence="1">
    <location>
        <begin position="1"/>
        <end position="46"/>
    </location>
</feature>
<reference evidence="2 3" key="1">
    <citation type="submission" date="2023-03" db="EMBL/GenBank/DDBJ databases">
        <title>High recombination rates correlate with genetic variation in Cardiocondyla obscurior ants.</title>
        <authorList>
            <person name="Errbii M."/>
        </authorList>
    </citation>
    <scope>NUCLEOTIDE SEQUENCE [LARGE SCALE GENOMIC DNA]</scope>
    <source>
        <strain evidence="2">Alpha-2009</strain>
        <tissue evidence="2">Whole body</tissue>
    </source>
</reference>
<evidence type="ECO:0000313" key="2">
    <source>
        <dbReference type="EMBL" id="KAL0130031.1"/>
    </source>
</evidence>